<organism evidence="12 13">
    <name type="scientific">Stygiobacter electus</name>
    <dbReference type="NCBI Taxonomy" id="3032292"/>
    <lineage>
        <taxon>Bacteria</taxon>
        <taxon>Pseudomonadati</taxon>
        <taxon>Ignavibacteriota</taxon>
        <taxon>Ignavibacteria</taxon>
        <taxon>Ignavibacteriales</taxon>
        <taxon>Melioribacteraceae</taxon>
        <taxon>Stygiobacter</taxon>
    </lineage>
</organism>
<dbReference type="GO" id="GO:0051301">
    <property type="term" value="P:cell division"/>
    <property type="evidence" value="ECO:0007669"/>
    <property type="project" value="UniProtKB-UniRule"/>
</dbReference>
<dbReference type="PANTHER" id="PTHR24220">
    <property type="entry name" value="IMPORT ATP-BINDING PROTEIN"/>
    <property type="match status" value="1"/>
</dbReference>
<keyword evidence="5 10" id="KW-0132">Cell division</keyword>
<dbReference type="FunFam" id="3.40.50.300:FF:000056">
    <property type="entry name" value="Cell division ATP-binding protein FtsE"/>
    <property type="match status" value="1"/>
</dbReference>
<keyword evidence="6 10" id="KW-0547">Nucleotide-binding</keyword>
<comment type="function">
    <text evidence="1">Part of the ABC transporter FtsEX involved in cellular division. Important for assembly or stability of the septal ring.</text>
</comment>
<name>A0AAE3P177_9BACT</name>
<keyword evidence="8 10" id="KW-0472">Membrane</keyword>
<keyword evidence="9 10" id="KW-0131">Cell cycle</keyword>
<dbReference type="GO" id="GO:0016887">
    <property type="term" value="F:ATP hydrolysis activity"/>
    <property type="evidence" value="ECO:0007669"/>
    <property type="project" value="InterPro"/>
</dbReference>
<evidence type="ECO:0000256" key="8">
    <source>
        <dbReference type="ARBA" id="ARBA00023136"/>
    </source>
</evidence>
<comment type="subcellular location">
    <subcellularLocation>
        <location evidence="10">Cell membrane</location>
        <topology evidence="10">Peripheral membrane protein</topology>
        <orientation evidence="10">Cytoplasmic side</orientation>
    </subcellularLocation>
</comment>
<comment type="caution">
    <text evidence="12">The sequence shown here is derived from an EMBL/GenBank/DDBJ whole genome shotgun (WGS) entry which is preliminary data.</text>
</comment>
<dbReference type="GO" id="GO:0005886">
    <property type="term" value="C:plasma membrane"/>
    <property type="evidence" value="ECO:0007669"/>
    <property type="project" value="UniProtKB-SubCell"/>
</dbReference>
<reference evidence="12" key="1">
    <citation type="submission" date="2023-03" db="EMBL/GenBank/DDBJ databases">
        <title>Stygiobacter electus gen. nov., sp. nov., facultatively anaerobic thermotolerant bacterium of the class Ignavibacteria from a well of Yessentuki mineral water deposit.</title>
        <authorList>
            <person name="Podosokorskaya O.A."/>
            <person name="Elcheninov A.G."/>
            <person name="Petrova N.F."/>
            <person name="Zavarzina D.G."/>
            <person name="Kublanov I.V."/>
            <person name="Merkel A.Y."/>
        </authorList>
    </citation>
    <scope>NUCLEOTIDE SEQUENCE</scope>
    <source>
        <strain evidence="12">09-Me</strain>
    </source>
</reference>
<comment type="similarity">
    <text evidence="2 10">Belongs to the ABC transporter superfamily.</text>
</comment>
<evidence type="ECO:0000256" key="4">
    <source>
        <dbReference type="ARBA" id="ARBA00022475"/>
    </source>
</evidence>
<dbReference type="EMBL" id="JARGDL010000013">
    <property type="protein sequence ID" value="MDF1612380.1"/>
    <property type="molecule type" value="Genomic_DNA"/>
</dbReference>
<dbReference type="GO" id="GO:0022857">
    <property type="term" value="F:transmembrane transporter activity"/>
    <property type="evidence" value="ECO:0007669"/>
    <property type="project" value="TreeGrafter"/>
</dbReference>
<keyword evidence="4 10" id="KW-1003">Cell membrane</keyword>
<dbReference type="Pfam" id="PF00005">
    <property type="entry name" value="ABC_tran"/>
    <property type="match status" value="1"/>
</dbReference>
<dbReference type="InterPro" id="IPR005286">
    <property type="entry name" value="Cell_div_FtsE"/>
</dbReference>
<dbReference type="Proteomes" id="UP001221302">
    <property type="component" value="Unassembled WGS sequence"/>
</dbReference>
<keyword evidence="13" id="KW-1185">Reference proteome</keyword>
<comment type="subunit">
    <text evidence="10">Homodimer. Forms a membrane-associated complex with FtsX.</text>
</comment>
<dbReference type="InterPro" id="IPR003439">
    <property type="entry name" value="ABC_transporter-like_ATP-bd"/>
</dbReference>
<dbReference type="GO" id="GO:0005524">
    <property type="term" value="F:ATP binding"/>
    <property type="evidence" value="ECO:0007669"/>
    <property type="project" value="UniProtKB-UniRule"/>
</dbReference>
<evidence type="ECO:0000256" key="2">
    <source>
        <dbReference type="ARBA" id="ARBA00005417"/>
    </source>
</evidence>
<dbReference type="AlphaFoldDB" id="A0AAE3P177"/>
<dbReference type="InterPro" id="IPR003593">
    <property type="entry name" value="AAA+_ATPase"/>
</dbReference>
<accession>A0AAE3P177</accession>
<dbReference type="InterPro" id="IPR015854">
    <property type="entry name" value="ABC_transpr_LolD-like"/>
</dbReference>
<dbReference type="RefSeq" id="WP_321536151.1">
    <property type="nucleotide sequence ID" value="NZ_JARGDL010000013.1"/>
</dbReference>
<evidence type="ECO:0000256" key="6">
    <source>
        <dbReference type="ARBA" id="ARBA00022741"/>
    </source>
</evidence>
<sequence>MLTFNHVVFNYSNQPVFSDLNLHVTQGEFVFIIGKSGVGKTSFIKMIYMDLIPNSGYVQVGDYTSDSIREKDLPILRRKIGIVFQDYQLLNDRTVYENLSFVLEVVNTPRKLIKRKVLHALSDVGLAHKQNNYPDTLSGGEKQRVAIARAIINEPFLVLADEPTGNLDPETSEEIIEILKKINQRGTTVILATHNYELIRKVNAKIIKIENGKAVKVVVRKKDEN</sequence>
<evidence type="ECO:0000256" key="5">
    <source>
        <dbReference type="ARBA" id="ARBA00022618"/>
    </source>
</evidence>
<keyword evidence="7 10" id="KW-0067">ATP-binding</keyword>
<dbReference type="PROSITE" id="PS00211">
    <property type="entry name" value="ABC_TRANSPORTER_1"/>
    <property type="match status" value="1"/>
</dbReference>
<feature type="domain" description="ABC transporter" evidence="11">
    <location>
        <begin position="2"/>
        <end position="221"/>
    </location>
</feature>
<dbReference type="PROSITE" id="PS50893">
    <property type="entry name" value="ABC_TRANSPORTER_2"/>
    <property type="match status" value="1"/>
</dbReference>
<evidence type="ECO:0000256" key="10">
    <source>
        <dbReference type="RuleBase" id="RU365094"/>
    </source>
</evidence>
<protein>
    <recommendedName>
        <fullName evidence="3 10">Cell division ATP-binding protein FtsE</fullName>
    </recommendedName>
</protein>
<evidence type="ECO:0000256" key="1">
    <source>
        <dbReference type="ARBA" id="ARBA00002579"/>
    </source>
</evidence>
<evidence type="ECO:0000259" key="11">
    <source>
        <dbReference type="PROSITE" id="PS50893"/>
    </source>
</evidence>
<evidence type="ECO:0000256" key="7">
    <source>
        <dbReference type="ARBA" id="ARBA00022840"/>
    </source>
</evidence>
<proteinExistence type="inferred from homology"/>
<evidence type="ECO:0000256" key="3">
    <source>
        <dbReference type="ARBA" id="ARBA00020019"/>
    </source>
</evidence>
<dbReference type="InterPro" id="IPR017871">
    <property type="entry name" value="ABC_transporter-like_CS"/>
</dbReference>
<evidence type="ECO:0000313" key="12">
    <source>
        <dbReference type="EMBL" id="MDF1612380.1"/>
    </source>
</evidence>
<dbReference type="SUPFAM" id="SSF52540">
    <property type="entry name" value="P-loop containing nucleoside triphosphate hydrolases"/>
    <property type="match status" value="1"/>
</dbReference>
<evidence type="ECO:0000256" key="9">
    <source>
        <dbReference type="ARBA" id="ARBA00023306"/>
    </source>
</evidence>
<dbReference type="InterPro" id="IPR027417">
    <property type="entry name" value="P-loop_NTPase"/>
</dbReference>
<gene>
    <name evidence="10 12" type="primary">ftsE</name>
    <name evidence="12" type="ORF">P0M35_09475</name>
</gene>
<evidence type="ECO:0000313" key="13">
    <source>
        <dbReference type="Proteomes" id="UP001221302"/>
    </source>
</evidence>
<dbReference type="Gene3D" id="3.40.50.300">
    <property type="entry name" value="P-loop containing nucleotide triphosphate hydrolases"/>
    <property type="match status" value="1"/>
</dbReference>
<dbReference type="SMART" id="SM00382">
    <property type="entry name" value="AAA"/>
    <property type="match status" value="1"/>
</dbReference>
<dbReference type="NCBIfam" id="TIGR02673">
    <property type="entry name" value="FtsE"/>
    <property type="match status" value="1"/>
</dbReference>
<dbReference type="PANTHER" id="PTHR24220:SF470">
    <property type="entry name" value="CELL DIVISION ATP-BINDING PROTEIN FTSE"/>
    <property type="match status" value="1"/>
</dbReference>